<evidence type="ECO:0000313" key="4">
    <source>
        <dbReference type="Proteomes" id="UP000663828"/>
    </source>
</evidence>
<dbReference type="EMBL" id="CAJNOR010002398">
    <property type="protein sequence ID" value="CAF1288557.1"/>
    <property type="molecule type" value="Genomic_DNA"/>
</dbReference>
<comment type="caution">
    <text evidence="3">The sequence shown here is derived from an EMBL/GenBank/DDBJ whole genome shotgun (WGS) entry which is preliminary data.</text>
</comment>
<reference evidence="3" key="1">
    <citation type="submission" date="2021-02" db="EMBL/GenBank/DDBJ databases">
        <authorList>
            <person name="Nowell W R."/>
        </authorList>
    </citation>
    <scope>NUCLEOTIDE SEQUENCE</scope>
</reference>
<keyword evidence="2" id="KW-0472">Membrane</keyword>
<feature type="region of interest" description="Disordered" evidence="1">
    <location>
        <begin position="273"/>
        <end position="299"/>
    </location>
</feature>
<keyword evidence="4" id="KW-1185">Reference proteome</keyword>
<dbReference type="Proteomes" id="UP000663828">
    <property type="component" value="Unassembled WGS sequence"/>
</dbReference>
<feature type="compositionally biased region" description="Acidic residues" evidence="1">
    <location>
        <begin position="278"/>
        <end position="299"/>
    </location>
</feature>
<proteinExistence type="predicted"/>
<gene>
    <name evidence="3" type="ORF">XAT740_LOCUS28208</name>
</gene>
<sequence length="571" mass="65154">MSETTQKMDEDELQLEVETMIGKQKSSRMKTSPIFQKKFLWTSVLLLSIASVSIIVWISYHASQGKDSTTSNDYEYSDGKVPQLRSYTSGKKYRFEYSDDTGYLNIYMRKNPGDRRYRPEKVRFPAARFDRRRLPINGPFFNFLPRVPIFADRRTKQTLIWSTSGGVYILPPLVNSFGQLFSVAELIASGYASLVSSGSLPTGPFNMLPFFNPRHVCFCSFINLFVNVSLRFTVFGPNIPILRPRQGGYQGGVRTKYESLSIPRDYYRSSNLRSRVDMDDDDDDDDDSYDHDDDDDDDYASIRHRYDRTTRKTSTLSIPNKIDQIQKKLKESLTNIAHTFQQGICADMILNETVRERYISKTLTGRVQPVGTFDTTQMAVEYLYGLLCAIPNLPERTNLYKTVDILELTYDPKFYRTSAKFQVNLTSNKTLIFFAIIAFDENFKLCGYEAVIQNVGLTLDFPIEQRTSIINNICQLVQVICPVGSSNHQYANLIDCLSFLNESQTPFGTFDRADQNNVVCRLNHIQLASISPDIHCLHVGKTGGGACVNKTSESYFQGTSDFTTCAYQFRK</sequence>
<protein>
    <submittedName>
        <fullName evidence="3">Uncharacterized protein</fullName>
    </submittedName>
</protein>
<accession>A0A815CSY6</accession>
<keyword evidence="2" id="KW-0812">Transmembrane</keyword>
<evidence type="ECO:0000256" key="2">
    <source>
        <dbReference type="SAM" id="Phobius"/>
    </source>
</evidence>
<evidence type="ECO:0000313" key="3">
    <source>
        <dbReference type="EMBL" id="CAF1288557.1"/>
    </source>
</evidence>
<dbReference type="AlphaFoldDB" id="A0A815CSY6"/>
<keyword evidence="2" id="KW-1133">Transmembrane helix</keyword>
<name>A0A815CSY6_ADIRI</name>
<organism evidence="3 4">
    <name type="scientific">Adineta ricciae</name>
    <name type="common">Rotifer</name>
    <dbReference type="NCBI Taxonomy" id="249248"/>
    <lineage>
        <taxon>Eukaryota</taxon>
        <taxon>Metazoa</taxon>
        <taxon>Spiralia</taxon>
        <taxon>Gnathifera</taxon>
        <taxon>Rotifera</taxon>
        <taxon>Eurotatoria</taxon>
        <taxon>Bdelloidea</taxon>
        <taxon>Adinetida</taxon>
        <taxon>Adinetidae</taxon>
        <taxon>Adineta</taxon>
    </lineage>
</organism>
<evidence type="ECO:0000256" key="1">
    <source>
        <dbReference type="SAM" id="MobiDB-lite"/>
    </source>
</evidence>
<feature type="transmembrane region" description="Helical" evidence="2">
    <location>
        <begin position="39"/>
        <end position="60"/>
    </location>
</feature>